<keyword evidence="7 14" id="KW-1133">Transmembrane helix</keyword>
<feature type="region of interest" description="Disordered" evidence="13">
    <location>
        <begin position="685"/>
        <end position="725"/>
    </location>
</feature>
<evidence type="ECO:0000256" key="11">
    <source>
        <dbReference type="ARBA" id="ARBA00023201"/>
    </source>
</evidence>
<keyword evidence="8" id="KW-0915">Sodium</keyword>
<feature type="transmembrane region" description="Helical" evidence="14">
    <location>
        <begin position="378"/>
        <end position="400"/>
    </location>
</feature>
<dbReference type="Ensembl" id="ENSCHIT00010028397.1">
    <property type="protein sequence ID" value="ENSCHIP00010020196.1"/>
    <property type="gene ID" value="ENSCHIG00010014688.1"/>
</dbReference>
<feature type="transmembrane region" description="Helical" evidence="14">
    <location>
        <begin position="116"/>
        <end position="139"/>
    </location>
</feature>
<dbReference type="InterPro" id="IPR004709">
    <property type="entry name" value="NaH_exchanger"/>
</dbReference>
<sequence>ILLMLHLIVCTSDSPAPGSHLPWCPSGQSRVTCPPLIVVLCSAGFHLNRRLPRLMPESCLLILVGALVGAVIFGTDHKSPPVMDSSIYFLYLLPPIVLESGYFMPTRPFFENLGSILWWAGLGALLNAFGIGLSLYLVCQVPAFGLGDVNLLQNLLFGSLMSAVDPVAVLAVFEEARVNEQLHMMIFGEALLNDGISVVLYNILIAFTKMHKFEGIEPVDILAGCARFIIVGCGGVFFGVIFGFISAFITRFTQNISAIEPLIVFMFSYLSYLVAETLYLSGILAITACAVTMKKYVEENVSQTSYTTIKYFMKMLSSTLIFIFMGVSTIGKNHEWNWAFICFTLVFCQIWRAISVFVLFYVSNQFRTFPFSVKDQCVIFYSGVRGAGSFSLAFLLPLSLFPRKKLFVTATLVGITVGPLVRYLDVRKTNKKESINEELHARLMDHLKAGVEDVCGQWSHYQVRDKFKKFDHKYLRKILIRKNLPKSSLVSLYKKLEMKQAIEMVESGVLSSTAFSTPHQAQRTKETKRLSSEDVESMRDILTRNMYQVRQRTLSYNKYNLQPQTRANSSFYFSCCPQAGTKNIRYLSFPYSSPLPAGRDMKVAEFTDHDGSDSELPPITFSTHSPKESIQERRWAPEVIPMRSLHRAATPPHFGYRRNASREEHLGRGGRAILRPKPLFHAVDEEFESEEESEEEAPAFGSLLSSELRPGGDCNLSHSPLLQRK</sequence>
<evidence type="ECO:0000259" key="16">
    <source>
        <dbReference type="Pfam" id="PF16644"/>
    </source>
</evidence>
<name>A0A8C2PJW2_CAPHI</name>
<dbReference type="GO" id="GO:0005886">
    <property type="term" value="C:plasma membrane"/>
    <property type="evidence" value="ECO:0007669"/>
    <property type="project" value="UniProtKB-SubCell"/>
</dbReference>
<feature type="transmembrane region" description="Helical" evidence="14">
    <location>
        <begin position="151"/>
        <end position="173"/>
    </location>
</feature>
<feature type="transmembrane region" description="Helical" evidence="14">
    <location>
        <begin position="87"/>
        <end position="104"/>
    </location>
</feature>
<feature type="transmembrane region" description="Helical" evidence="14">
    <location>
        <begin position="336"/>
        <end position="362"/>
    </location>
</feature>
<dbReference type="AlphaFoldDB" id="A0A8C2PJW2"/>
<dbReference type="PANTHER" id="PTHR10110:SF103">
    <property type="entry name" value="SODIUM_HYDROGEN EXCHANGER 4"/>
    <property type="match status" value="1"/>
</dbReference>
<dbReference type="GO" id="GO:0015386">
    <property type="term" value="F:potassium:proton antiporter activity"/>
    <property type="evidence" value="ECO:0007669"/>
    <property type="project" value="TreeGrafter"/>
</dbReference>
<evidence type="ECO:0000256" key="4">
    <source>
        <dbReference type="ARBA" id="ARBA00022449"/>
    </source>
</evidence>
<dbReference type="GO" id="GO:0015385">
    <property type="term" value="F:sodium:proton antiporter activity"/>
    <property type="evidence" value="ECO:0007669"/>
    <property type="project" value="InterPro"/>
</dbReference>
<dbReference type="PRINTS" id="PR01084">
    <property type="entry name" value="NAHEXCHNGR"/>
</dbReference>
<dbReference type="InterPro" id="IPR018422">
    <property type="entry name" value="Cation/H_exchanger_CPA1"/>
</dbReference>
<feature type="transmembrane region" description="Helical" evidence="14">
    <location>
        <begin position="54"/>
        <end position="75"/>
    </location>
</feature>
<evidence type="ECO:0000256" key="13">
    <source>
        <dbReference type="SAM" id="MobiDB-lite"/>
    </source>
</evidence>
<keyword evidence="11 12" id="KW-0739">Sodium transport</keyword>
<accession>A0A8C2PJW2</accession>
<dbReference type="InterPro" id="IPR032103">
    <property type="entry name" value="NHE_CaM-bd"/>
</dbReference>
<evidence type="ECO:0000256" key="7">
    <source>
        <dbReference type="ARBA" id="ARBA00022989"/>
    </source>
</evidence>
<comment type="similarity">
    <text evidence="2 12">Belongs to the monovalent cation:proton antiporter 1 (CPA1) transporter (TC 2.A.36) family.</text>
</comment>
<feature type="transmembrane region" description="Helical" evidence="14">
    <location>
        <begin position="311"/>
        <end position="330"/>
    </location>
</feature>
<dbReference type="InterPro" id="IPR006153">
    <property type="entry name" value="Cation/H_exchanger_TM"/>
</dbReference>
<feature type="transmembrane region" description="Helical" evidence="14">
    <location>
        <begin position="269"/>
        <end position="291"/>
    </location>
</feature>
<dbReference type="Gene3D" id="6.10.250.2020">
    <property type="match status" value="1"/>
</dbReference>
<evidence type="ECO:0000256" key="1">
    <source>
        <dbReference type="ARBA" id="ARBA00004651"/>
    </source>
</evidence>
<dbReference type="Pfam" id="PF00999">
    <property type="entry name" value="Na_H_Exchanger"/>
    <property type="match status" value="1"/>
</dbReference>
<dbReference type="Pfam" id="PF16644">
    <property type="entry name" value="NEXCaM_BD"/>
    <property type="match status" value="1"/>
</dbReference>
<evidence type="ECO:0000256" key="12">
    <source>
        <dbReference type="RuleBase" id="RU003722"/>
    </source>
</evidence>
<reference evidence="17" key="1">
    <citation type="submission" date="2019-03" db="EMBL/GenBank/DDBJ databases">
        <title>Genome sequencing and reference-guided assembly of Black Bengal Goat (Capra hircus).</title>
        <authorList>
            <person name="Siddiki A.Z."/>
            <person name="Baten A."/>
            <person name="Billah M."/>
            <person name="Alam M.A.U."/>
            <person name="Shawrob K.S.M."/>
            <person name="Saha S."/>
            <person name="Chowdhury M."/>
            <person name="Rahman A.H."/>
            <person name="Stear M."/>
            <person name="Miah G."/>
            <person name="Das G.B."/>
            <person name="Hossain M.M."/>
            <person name="Kumkum M."/>
            <person name="Islam M.S."/>
            <person name="Mollah A.M."/>
            <person name="Ahsan A."/>
            <person name="Tusar F."/>
            <person name="Khan M.K.I."/>
        </authorList>
    </citation>
    <scope>NUCLEOTIDE SEQUENCE [LARGE SCALE GENOMIC DNA]</scope>
</reference>
<evidence type="ECO:0000256" key="8">
    <source>
        <dbReference type="ARBA" id="ARBA00023053"/>
    </source>
</evidence>
<feature type="domain" description="Sodium/hydrogen exchanger regulatory region" evidence="16">
    <location>
        <begin position="513"/>
        <end position="568"/>
    </location>
</feature>
<feature type="transmembrane region" description="Helical" evidence="14">
    <location>
        <begin position="228"/>
        <end position="249"/>
    </location>
</feature>
<dbReference type="Gene3D" id="6.10.250.1040">
    <property type="match status" value="1"/>
</dbReference>
<evidence type="ECO:0000256" key="10">
    <source>
        <dbReference type="ARBA" id="ARBA00023136"/>
    </source>
</evidence>
<reference evidence="17" key="2">
    <citation type="submission" date="2025-08" db="UniProtKB">
        <authorList>
            <consortium name="Ensembl"/>
        </authorList>
    </citation>
    <scope>IDENTIFICATION</scope>
</reference>
<feature type="region of interest" description="Disordered" evidence="13">
    <location>
        <begin position="608"/>
        <end position="631"/>
    </location>
</feature>
<dbReference type="Gene3D" id="6.10.140.1330">
    <property type="match status" value="1"/>
</dbReference>
<keyword evidence="6 12" id="KW-0812">Transmembrane</keyword>
<evidence type="ECO:0000256" key="9">
    <source>
        <dbReference type="ARBA" id="ARBA00023065"/>
    </source>
</evidence>
<dbReference type="PANTHER" id="PTHR10110">
    <property type="entry name" value="SODIUM/HYDROGEN EXCHANGER"/>
    <property type="match status" value="1"/>
</dbReference>
<proteinExistence type="inferred from homology"/>
<feature type="transmembrane region" description="Helical" evidence="14">
    <location>
        <begin position="406"/>
        <end position="424"/>
    </location>
</feature>
<keyword evidence="10 14" id="KW-0472">Membrane</keyword>
<evidence type="ECO:0000256" key="14">
    <source>
        <dbReference type="SAM" id="Phobius"/>
    </source>
</evidence>
<dbReference type="NCBIfam" id="TIGR00840">
    <property type="entry name" value="b_cpa1"/>
    <property type="match status" value="1"/>
</dbReference>
<evidence type="ECO:0000256" key="3">
    <source>
        <dbReference type="ARBA" id="ARBA00022448"/>
    </source>
</evidence>
<feature type="compositionally biased region" description="Acidic residues" evidence="13">
    <location>
        <begin position="685"/>
        <end position="697"/>
    </location>
</feature>
<organism evidence="17">
    <name type="scientific">Capra hircus</name>
    <name type="common">Goat</name>
    <dbReference type="NCBI Taxonomy" id="9925"/>
    <lineage>
        <taxon>Eukaryota</taxon>
        <taxon>Metazoa</taxon>
        <taxon>Chordata</taxon>
        <taxon>Craniata</taxon>
        <taxon>Vertebrata</taxon>
        <taxon>Euteleostomi</taxon>
        <taxon>Mammalia</taxon>
        <taxon>Eutheria</taxon>
        <taxon>Laurasiatheria</taxon>
        <taxon>Artiodactyla</taxon>
        <taxon>Ruminantia</taxon>
        <taxon>Pecora</taxon>
        <taxon>Bovidae</taxon>
        <taxon>Caprinae</taxon>
        <taxon>Capra</taxon>
    </lineage>
</organism>
<dbReference type="GO" id="GO:0098719">
    <property type="term" value="P:sodium ion import across plasma membrane"/>
    <property type="evidence" value="ECO:0007669"/>
    <property type="project" value="TreeGrafter"/>
</dbReference>
<evidence type="ECO:0000259" key="15">
    <source>
        <dbReference type="Pfam" id="PF00999"/>
    </source>
</evidence>
<keyword evidence="9 12" id="KW-0406">Ion transport</keyword>
<evidence type="ECO:0000256" key="6">
    <source>
        <dbReference type="ARBA" id="ARBA00022692"/>
    </source>
</evidence>
<keyword evidence="5" id="KW-1003">Cell membrane</keyword>
<keyword evidence="4 12" id="KW-0050">Antiport</keyword>
<feature type="domain" description="Cation/H+ exchanger transmembrane" evidence="15">
    <location>
        <begin position="38"/>
        <end position="413"/>
    </location>
</feature>
<evidence type="ECO:0000313" key="17">
    <source>
        <dbReference type="Ensembl" id="ENSCHIP00010020196.1"/>
    </source>
</evidence>
<keyword evidence="3 12" id="KW-0813">Transport</keyword>
<evidence type="ECO:0000256" key="2">
    <source>
        <dbReference type="ARBA" id="ARBA00007367"/>
    </source>
</evidence>
<feature type="compositionally biased region" description="Polar residues" evidence="13">
    <location>
        <begin position="716"/>
        <end position="725"/>
    </location>
</feature>
<comment type="subcellular location">
    <subcellularLocation>
        <location evidence="1">Cell membrane</location>
        <topology evidence="1">Multi-pass membrane protein</topology>
    </subcellularLocation>
</comment>
<protein>
    <recommendedName>
        <fullName evidence="12">Sodium/hydrogen exchanger</fullName>
    </recommendedName>
</protein>
<evidence type="ECO:0000256" key="5">
    <source>
        <dbReference type="ARBA" id="ARBA00022475"/>
    </source>
</evidence>
<dbReference type="GO" id="GO:0051453">
    <property type="term" value="P:regulation of intracellular pH"/>
    <property type="evidence" value="ECO:0007669"/>
    <property type="project" value="TreeGrafter"/>
</dbReference>
<feature type="transmembrane region" description="Helical" evidence="14">
    <location>
        <begin position="185"/>
        <end position="207"/>
    </location>
</feature>